<sequence>MKLNHIYIYKSIACGVLLAMTATSCDLDYNPVDTYSDVTEGVNKTDEKPIFNSVQDVETSMVTLHKKFRDQQEHWYVDKLLIGDAHSDNAYAGTTGAEVVPYETNSIEGSNSVLKRDWDRFLGDIAVANRIIVGCDQLKALSESERGKYQSQAKIFRAMVMFDMVRLWGNFPVITTVGGDITEDNVEEMYPTYFPPQNTAEEAYAQIEKDLTEAVENPNTPTNDTSDKSILTKSVARAMLAKVYAEKPLRDYAKVIKYADELAADGFDLVEDFSDLWAYDTEKKDCRVRNTKEAILEAHFPPGSGNWCTWMFGRNLSNWDESFTWAKWITPSRDLIRLYEEQGDTKRYNESVVWYDCGWSNYYPADHYAFMYKCRSAFNSIIYLRYADILLLKAEAKIMGEAPDLNGAADIIDRIRNRAGLGKLPQSTRSSKEALLQAYMDERRMELAFEGQRWYDLCRLNKVEEVMNAVYAKDSGRHAQENLFNENSYLLAIPQGAIDQNENLIQNPGY</sequence>
<organism evidence="9 11">
    <name type="scientific">Bacteroides uniformis</name>
    <dbReference type="NCBI Taxonomy" id="820"/>
    <lineage>
        <taxon>Bacteria</taxon>
        <taxon>Pseudomonadati</taxon>
        <taxon>Bacteroidota</taxon>
        <taxon>Bacteroidia</taxon>
        <taxon>Bacteroidales</taxon>
        <taxon>Bacteroidaceae</taxon>
        <taxon>Bacteroides</taxon>
    </lineage>
</organism>
<comment type="caution">
    <text evidence="9">The sequence shown here is derived from an EMBL/GenBank/DDBJ whole genome shotgun (WGS) entry which is preliminary data.</text>
</comment>
<dbReference type="AlphaFoldDB" id="A0A6I0JCT2"/>
<gene>
    <name evidence="8" type="ORF">GAQ70_14400</name>
    <name evidence="9" type="ORF">GAQ72_15940</name>
    <name evidence="10" type="ORF">GAQ75_01980</name>
</gene>
<feature type="domain" description="RagB/SusD" evidence="6">
    <location>
        <begin position="381"/>
        <end position="510"/>
    </location>
</feature>
<keyword evidence="3" id="KW-0732">Signal</keyword>
<dbReference type="GO" id="GO:0009279">
    <property type="term" value="C:cell outer membrane"/>
    <property type="evidence" value="ECO:0007669"/>
    <property type="project" value="UniProtKB-SubCell"/>
</dbReference>
<evidence type="ECO:0000259" key="6">
    <source>
        <dbReference type="Pfam" id="PF07980"/>
    </source>
</evidence>
<comment type="subcellular location">
    <subcellularLocation>
        <location evidence="1">Cell outer membrane</location>
    </subcellularLocation>
</comment>
<dbReference type="InterPro" id="IPR033985">
    <property type="entry name" value="SusD-like_N"/>
</dbReference>
<evidence type="ECO:0000313" key="8">
    <source>
        <dbReference type="EMBL" id="KAB4108658.1"/>
    </source>
</evidence>
<reference evidence="11 12" key="1">
    <citation type="journal article" date="2019" name="Nat. Med.">
        <title>A library of human gut bacterial isolates paired with longitudinal multiomics data enables mechanistic microbiome research.</title>
        <authorList>
            <person name="Poyet M."/>
            <person name="Groussin M."/>
            <person name="Gibbons S.M."/>
            <person name="Avila-Pacheco J."/>
            <person name="Jiang X."/>
            <person name="Kearney S.M."/>
            <person name="Perrotta A.R."/>
            <person name="Berdy B."/>
            <person name="Zhao S."/>
            <person name="Lieberman T.D."/>
            <person name="Swanson P.K."/>
            <person name="Smith M."/>
            <person name="Roesemann S."/>
            <person name="Alexander J.E."/>
            <person name="Rich S.A."/>
            <person name="Livny J."/>
            <person name="Vlamakis H."/>
            <person name="Clish C."/>
            <person name="Bullock K."/>
            <person name="Deik A."/>
            <person name="Scott J."/>
            <person name="Pierce K.A."/>
            <person name="Xavier R.J."/>
            <person name="Alm E.J."/>
        </authorList>
    </citation>
    <scope>NUCLEOTIDE SEQUENCE [LARGE SCALE GENOMIC DNA]</scope>
    <source>
        <strain evidence="8 13">BIOML-A36</strain>
        <strain evidence="10 12">BIOML-A37</strain>
        <strain evidence="9 11">BIOML-A38</strain>
    </source>
</reference>
<protein>
    <submittedName>
        <fullName evidence="9">RagB/SusD family nutrient uptake outer membrane protein</fullName>
    </submittedName>
</protein>
<evidence type="ECO:0000256" key="1">
    <source>
        <dbReference type="ARBA" id="ARBA00004442"/>
    </source>
</evidence>
<dbReference type="Pfam" id="PF14322">
    <property type="entry name" value="SusD-like_3"/>
    <property type="match status" value="1"/>
</dbReference>
<dbReference type="Gene3D" id="1.25.40.390">
    <property type="match status" value="1"/>
</dbReference>
<dbReference type="PROSITE" id="PS51257">
    <property type="entry name" value="PROKAR_LIPOPROTEIN"/>
    <property type="match status" value="1"/>
</dbReference>
<evidence type="ECO:0000313" key="9">
    <source>
        <dbReference type="EMBL" id="KAB4113452.1"/>
    </source>
</evidence>
<evidence type="ECO:0000313" key="13">
    <source>
        <dbReference type="Proteomes" id="UP000441711"/>
    </source>
</evidence>
<evidence type="ECO:0000313" key="10">
    <source>
        <dbReference type="EMBL" id="KAB4129068.1"/>
    </source>
</evidence>
<dbReference type="Proteomes" id="UP000438773">
    <property type="component" value="Unassembled WGS sequence"/>
</dbReference>
<proteinExistence type="inferred from homology"/>
<dbReference type="Pfam" id="PF07980">
    <property type="entry name" value="SusD_RagB"/>
    <property type="match status" value="1"/>
</dbReference>
<dbReference type="EMBL" id="WCUP01000009">
    <property type="protein sequence ID" value="KAB4108658.1"/>
    <property type="molecule type" value="Genomic_DNA"/>
</dbReference>
<evidence type="ECO:0000256" key="5">
    <source>
        <dbReference type="ARBA" id="ARBA00023237"/>
    </source>
</evidence>
<evidence type="ECO:0000256" key="2">
    <source>
        <dbReference type="ARBA" id="ARBA00006275"/>
    </source>
</evidence>
<keyword evidence="4" id="KW-0472">Membrane</keyword>
<feature type="domain" description="SusD-like N-terminal" evidence="7">
    <location>
        <begin position="71"/>
        <end position="244"/>
    </location>
</feature>
<evidence type="ECO:0000259" key="7">
    <source>
        <dbReference type="Pfam" id="PF14322"/>
    </source>
</evidence>
<dbReference type="Proteomes" id="UP000434462">
    <property type="component" value="Unassembled WGS sequence"/>
</dbReference>
<comment type="similarity">
    <text evidence="2">Belongs to the SusD family.</text>
</comment>
<evidence type="ECO:0000313" key="12">
    <source>
        <dbReference type="Proteomes" id="UP000438773"/>
    </source>
</evidence>
<name>A0A6I0JCT2_BACUN</name>
<evidence type="ECO:0000256" key="3">
    <source>
        <dbReference type="ARBA" id="ARBA00022729"/>
    </source>
</evidence>
<evidence type="ECO:0000256" key="4">
    <source>
        <dbReference type="ARBA" id="ARBA00023136"/>
    </source>
</evidence>
<dbReference type="InterPro" id="IPR011990">
    <property type="entry name" value="TPR-like_helical_dom_sf"/>
</dbReference>
<dbReference type="CDD" id="cd08977">
    <property type="entry name" value="SusD"/>
    <property type="match status" value="1"/>
</dbReference>
<dbReference type="InterPro" id="IPR012944">
    <property type="entry name" value="SusD_RagB_dom"/>
</dbReference>
<accession>A0A6I0JCT2</accession>
<evidence type="ECO:0000313" key="11">
    <source>
        <dbReference type="Proteomes" id="UP000434462"/>
    </source>
</evidence>
<dbReference type="EMBL" id="WCUQ01000001">
    <property type="protein sequence ID" value="KAB4129068.1"/>
    <property type="molecule type" value="Genomic_DNA"/>
</dbReference>
<dbReference type="Proteomes" id="UP000441711">
    <property type="component" value="Unassembled WGS sequence"/>
</dbReference>
<dbReference type="RefSeq" id="WP_117887752.1">
    <property type="nucleotide sequence ID" value="NZ_CAXTFW010000024.1"/>
</dbReference>
<dbReference type="EMBL" id="WCUR01000068">
    <property type="protein sequence ID" value="KAB4113452.1"/>
    <property type="molecule type" value="Genomic_DNA"/>
</dbReference>
<dbReference type="SUPFAM" id="SSF48452">
    <property type="entry name" value="TPR-like"/>
    <property type="match status" value="1"/>
</dbReference>
<keyword evidence="5" id="KW-0998">Cell outer membrane</keyword>